<reference evidence="2" key="1">
    <citation type="submission" date="2011-12" db="EMBL/GenBank/DDBJ databases">
        <title>Complete sequence of Tannerella forsythia ATCC 43037.</title>
        <authorList>
            <person name="Dewhirst F."/>
            <person name="Tanner A."/>
            <person name="Izard J."/>
            <person name="Brinkac L."/>
            <person name="Durkin A.S."/>
            <person name="Hostetler J."/>
            <person name="Shetty J."/>
            <person name="Torralba M."/>
            <person name="Gill S."/>
            <person name="Nelson K."/>
        </authorList>
    </citation>
    <scope>NUCLEOTIDE SEQUENCE [LARGE SCALE GENOMIC DNA]</scope>
    <source>
        <strain evidence="2">ATCC 43037 / JCM 10827 / CCUG 33226 / KCTC 5666 / FDC 338</strain>
    </source>
</reference>
<protein>
    <submittedName>
        <fullName evidence="1">Uncharacterized protein</fullName>
    </submittedName>
</protein>
<dbReference type="AlphaFoldDB" id="G8UMK5"/>
<evidence type="ECO:0000313" key="1">
    <source>
        <dbReference type="EMBL" id="AEW21251.1"/>
    </source>
</evidence>
<dbReference type="KEGG" id="tfo:BFO_1648"/>
<dbReference type="EMBL" id="CP003191">
    <property type="protein sequence ID" value="AEW21251.1"/>
    <property type="molecule type" value="Genomic_DNA"/>
</dbReference>
<gene>
    <name evidence="1" type="ordered locus">BFO_1648</name>
</gene>
<evidence type="ECO:0000313" key="2">
    <source>
        <dbReference type="Proteomes" id="UP000005436"/>
    </source>
</evidence>
<proteinExistence type="predicted"/>
<sequence>MPELYILYLKTPLFDKKQIKHEKKNRFMIAGIKQICIFVALNSMSGRVVCLGGCGL</sequence>
<name>G8UMK5_TANFA</name>
<dbReference type="Proteomes" id="UP000005436">
    <property type="component" value="Chromosome"/>
</dbReference>
<dbReference type="PATRIC" id="fig|203275.8.peg.1496"/>
<organism evidence="1 2">
    <name type="scientific">Tannerella forsythia (strain ATCC 43037 / JCM 10827 / CCUG 21028 A / KCTC 5666 / FDC 338)</name>
    <name type="common">Bacteroides forsythus</name>
    <dbReference type="NCBI Taxonomy" id="203275"/>
    <lineage>
        <taxon>Bacteria</taxon>
        <taxon>Pseudomonadati</taxon>
        <taxon>Bacteroidota</taxon>
        <taxon>Bacteroidia</taxon>
        <taxon>Bacteroidales</taxon>
        <taxon>Tannerellaceae</taxon>
        <taxon>Tannerella</taxon>
    </lineage>
</organism>
<dbReference type="HOGENOM" id="CLU_3012767_0_0_10"/>
<keyword evidence="2" id="KW-1185">Reference proteome</keyword>
<accession>G8UMK5</accession>